<dbReference type="GO" id="GO:0005975">
    <property type="term" value="P:carbohydrate metabolic process"/>
    <property type="evidence" value="ECO:0007669"/>
    <property type="project" value="InterPro"/>
</dbReference>
<gene>
    <name evidence="5" type="ORF">C3L33_18290</name>
</gene>
<accession>A0A6A4KVZ1</accession>
<dbReference type="AlphaFoldDB" id="A0A6A4KVZ1"/>
<dbReference type="SMART" id="SM00710">
    <property type="entry name" value="PbH1"/>
    <property type="match status" value="5"/>
</dbReference>
<dbReference type="EMBL" id="QEFC01003118">
    <property type="protein sequence ID" value="KAE9449810.1"/>
    <property type="molecule type" value="Genomic_DNA"/>
</dbReference>
<evidence type="ECO:0000256" key="2">
    <source>
        <dbReference type="ARBA" id="ARBA00022801"/>
    </source>
</evidence>
<evidence type="ECO:0000256" key="1">
    <source>
        <dbReference type="ARBA" id="ARBA00008834"/>
    </source>
</evidence>
<evidence type="ECO:0000313" key="6">
    <source>
        <dbReference type="Proteomes" id="UP000428333"/>
    </source>
</evidence>
<dbReference type="InterPro" id="IPR006626">
    <property type="entry name" value="PbH1"/>
</dbReference>
<dbReference type="Pfam" id="PF00295">
    <property type="entry name" value="Glyco_hydro_28"/>
    <property type="match status" value="1"/>
</dbReference>
<sequence>MDVEKPLWGALIQGGLSRPSWPFALLLLTVLAVLSLQITTNAVFPTWAGGGGGLRQEKTLSSASGGDSQPTTCAGFFREGPERKVVMSVADFGGVGDGTTSNTAAFRRAVEHAVRLGKERGGGARLNVPRGRWVTGSFNLTSNFTLFLEEGAVILGSKGMADYRGITFLWKRERKVGREAYKPRSWRWPQRRWENGTIDGQGKMWWEMWWNRTLKHTRGHLLELMNSNNILISNLTFQNSPFWTIHPVYCREITSLISWVSCSFPSLLAYPSLDFLLKVYDQLSIYGAAAEFYVFHQGSVGKNMTVLAPLNAPNTDGIDPESTSDDLQFNFYTDSSTNVCIEDCYIESGDDLVAVKSGWDQYGIGMARPSSNIIIRRVSGTTPTCSGVGIGSEMSGGVSNVIVENVHIRDSAAGIRIKTDKGRGGYVANITISNITMERVRIPIRFSRGANDHPDEGWDPKAVPRVKGIFISNVVSGDSVRAPLLEGIEGAPYEGICMRNVTVLGLGASAKWSCEFVSGFSDGVSPVPCPQLQSNRSASSCSFS</sequence>
<evidence type="ECO:0000313" key="5">
    <source>
        <dbReference type="EMBL" id="KAE9449810.1"/>
    </source>
</evidence>
<comment type="caution">
    <text evidence="5">The sequence shown here is derived from an EMBL/GenBank/DDBJ whole genome shotgun (WGS) entry which is preliminary data.</text>
</comment>
<organism evidence="5 6">
    <name type="scientific">Rhododendron williamsianum</name>
    <dbReference type="NCBI Taxonomy" id="262921"/>
    <lineage>
        <taxon>Eukaryota</taxon>
        <taxon>Viridiplantae</taxon>
        <taxon>Streptophyta</taxon>
        <taxon>Embryophyta</taxon>
        <taxon>Tracheophyta</taxon>
        <taxon>Spermatophyta</taxon>
        <taxon>Magnoliopsida</taxon>
        <taxon>eudicotyledons</taxon>
        <taxon>Gunneridae</taxon>
        <taxon>Pentapetalae</taxon>
        <taxon>asterids</taxon>
        <taxon>Ericales</taxon>
        <taxon>Ericaceae</taxon>
        <taxon>Ericoideae</taxon>
        <taxon>Rhodoreae</taxon>
        <taxon>Rhododendron</taxon>
    </lineage>
</organism>
<dbReference type="Gene3D" id="2.160.20.10">
    <property type="entry name" value="Single-stranded right-handed beta-helix, Pectin lyase-like"/>
    <property type="match status" value="2"/>
</dbReference>
<name>A0A6A4KVZ1_9ERIC</name>
<comment type="similarity">
    <text evidence="1 4">Belongs to the glycosyl hydrolase 28 family.</text>
</comment>
<reference evidence="5 6" key="1">
    <citation type="journal article" date="2019" name="Genome Biol. Evol.">
        <title>The Rhododendron genome and chromosomal organization provide insight into shared whole-genome duplications across the heath family (Ericaceae).</title>
        <authorList>
            <person name="Soza V.L."/>
            <person name="Lindsley D."/>
            <person name="Waalkes A."/>
            <person name="Ramage E."/>
            <person name="Patwardhan R.P."/>
            <person name="Burton J.N."/>
            <person name="Adey A."/>
            <person name="Kumar A."/>
            <person name="Qiu R."/>
            <person name="Shendure J."/>
            <person name="Hall B."/>
        </authorList>
    </citation>
    <scope>NUCLEOTIDE SEQUENCE [LARGE SCALE GENOMIC DNA]</scope>
    <source>
        <strain evidence="5">RSF 1966-606</strain>
    </source>
</reference>
<dbReference type="InterPro" id="IPR000743">
    <property type="entry name" value="Glyco_hydro_28"/>
</dbReference>
<dbReference type="InterPro" id="IPR012334">
    <property type="entry name" value="Pectin_lyas_fold"/>
</dbReference>
<dbReference type="OrthoDB" id="187139at2759"/>
<dbReference type="PANTHER" id="PTHR31339">
    <property type="entry name" value="PECTIN LYASE-RELATED"/>
    <property type="match status" value="1"/>
</dbReference>
<dbReference type="InterPro" id="IPR051801">
    <property type="entry name" value="GH28_Enzymes"/>
</dbReference>
<proteinExistence type="inferred from homology"/>
<dbReference type="PANTHER" id="PTHR31339:SF4">
    <property type="entry name" value="PECTIN LYASE-LIKE SUPERFAMILY PROTEIN"/>
    <property type="match status" value="1"/>
</dbReference>
<evidence type="ECO:0000256" key="4">
    <source>
        <dbReference type="RuleBase" id="RU361169"/>
    </source>
</evidence>
<evidence type="ECO:0000256" key="3">
    <source>
        <dbReference type="ARBA" id="ARBA00023295"/>
    </source>
</evidence>
<keyword evidence="3 4" id="KW-0326">Glycosidase</keyword>
<feature type="non-terminal residue" evidence="5">
    <location>
        <position position="1"/>
    </location>
</feature>
<dbReference type="Proteomes" id="UP000428333">
    <property type="component" value="Linkage Group LG11"/>
</dbReference>
<keyword evidence="6" id="KW-1185">Reference proteome</keyword>
<dbReference type="InterPro" id="IPR011050">
    <property type="entry name" value="Pectin_lyase_fold/virulence"/>
</dbReference>
<keyword evidence="2 4" id="KW-0378">Hydrolase</keyword>
<dbReference type="GO" id="GO:0004650">
    <property type="term" value="F:polygalacturonase activity"/>
    <property type="evidence" value="ECO:0007669"/>
    <property type="project" value="InterPro"/>
</dbReference>
<evidence type="ECO:0008006" key="7">
    <source>
        <dbReference type="Google" id="ProtNLM"/>
    </source>
</evidence>
<dbReference type="SUPFAM" id="SSF51126">
    <property type="entry name" value="Pectin lyase-like"/>
    <property type="match status" value="1"/>
</dbReference>
<protein>
    <recommendedName>
        <fullName evidence="7">Pectate lyase superfamily protein domain-containing protein</fullName>
    </recommendedName>
</protein>